<evidence type="ECO:0000256" key="1">
    <source>
        <dbReference type="SAM" id="Phobius"/>
    </source>
</evidence>
<dbReference type="EMBL" id="VLKY01000008">
    <property type="protein sequence ID" value="TWI53443.1"/>
    <property type="molecule type" value="Genomic_DNA"/>
</dbReference>
<keyword evidence="1" id="KW-0812">Transmembrane</keyword>
<comment type="caution">
    <text evidence="2">The sequence shown here is derived from an EMBL/GenBank/DDBJ whole genome shotgun (WGS) entry which is preliminary data.</text>
</comment>
<keyword evidence="3" id="KW-1185">Reference proteome</keyword>
<evidence type="ECO:0000313" key="2">
    <source>
        <dbReference type="EMBL" id="TWI53443.1"/>
    </source>
</evidence>
<reference evidence="2 3" key="1">
    <citation type="journal article" date="2015" name="Stand. Genomic Sci.">
        <title>Genomic Encyclopedia of Bacterial and Archaeal Type Strains, Phase III: the genomes of soil and plant-associated and newly described type strains.</title>
        <authorList>
            <person name="Whitman W.B."/>
            <person name="Woyke T."/>
            <person name="Klenk H.P."/>
            <person name="Zhou Y."/>
            <person name="Lilburn T.G."/>
            <person name="Beck B.J."/>
            <person name="De Vos P."/>
            <person name="Vandamme P."/>
            <person name="Eisen J.A."/>
            <person name="Garrity G."/>
            <person name="Hugenholtz P."/>
            <person name="Kyrpides N.C."/>
        </authorList>
    </citation>
    <scope>NUCLEOTIDE SEQUENCE [LARGE SCALE GENOMIC DNA]</scope>
    <source>
        <strain evidence="2 3">CGMCC 1.6858</strain>
    </source>
</reference>
<keyword evidence="1" id="KW-0472">Membrane</keyword>
<gene>
    <name evidence="2" type="ORF">IQ22_02659</name>
</gene>
<organism evidence="2 3">
    <name type="scientific">Pseudomonas duriflava</name>
    <dbReference type="NCBI Taxonomy" id="459528"/>
    <lineage>
        <taxon>Bacteria</taxon>
        <taxon>Pseudomonadati</taxon>
        <taxon>Pseudomonadota</taxon>
        <taxon>Gammaproteobacteria</taxon>
        <taxon>Pseudomonadales</taxon>
        <taxon>Pseudomonadaceae</taxon>
        <taxon>Pseudomonas</taxon>
    </lineage>
</organism>
<dbReference type="Proteomes" id="UP000316905">
    <property type="component" value="Unassembled WGS sequence"/>
</dbReference>
<keyword evidence="1" id="KW-1133">Transmembrane helix</keyword>
<feature type="transmembrane region" description="Helical" evidence="1">
    <location>
        <begin position="12"/>
        <end position="35"/>
    </location>
</feature>
<protein>
    <submittedName>
        <fullName evidence="2">Uncharacterized protein</fullName>
    </submittedName>
</protein>
<sequence length="118" mass="13135">MPMGSTDEARWLPMVGVLGTVPLILVWLIGLLVACLRWRIHRRSSMLCLISMVVLLLWLVIQTCLTLMLPVLLPLWQVDLAPGWAFALLNALGNLITAGCYALLLWAIFTGRNSHRSA</sequence>
<dbReference type="AlphaFoldDB" id="A0A562Q9Q7"/>
<feature type="transmembrane region" description="Helical" evidence="1">
    <location>
        <begin position="47"/>
        <end position="72"/>
    </location>
</feature>
<evidence type="ECO:0000313" key="3">
    <source>
        <dbReference type="Proteomes" id="UP000316905"/>
    </source>
</evidence>
<feature type="transmembrane region" description="Helical" evidence="1">
    <location>
        <begin position="84"/>
        <end position="109"/>
    </location>
</feature>
<proteinExistence type="predicted"/>
<accession>A0A562Q9Q7</accession>
<name>A0A562Q9Q7_9PSED</name>